<dbReference type="Proteomes" id="UP000308197">
    <property type="component" value="Unassembled WGS sequence"/>
</dbReference>
<dbReference type="PANTHER" id="PTHR24305">
    <property type="entry name" value="CYTOCHROME P450"/>
    <property type="match status" value="1"/>
</dbReference>
<protein>
    <submittedName>
        <fullName evidence="10">Cytochrome P450</fullName>
    </submittedName>
</protein>
<evidence type="ECO:0000256" key="7">
    <source>
        <dbReference type="ARBA" id="ARBA00023004"/>
    </source>
</evidence>
<evidence type="ECO:0000256" key="5">
    <source>
        <dbReference type="ARBA" id="ARBA00022723"/>
    </source>
</evidence>
<reference evidence="10 11" key="1">
    <citation type="journal article" date="2019" name="Nat. Ecol. Evol.">
        <title>Megaphylogeny resolves global patterns of mushroom evolution.</title>
        <authorList>
            <person name="Varga T."/>
            <person name="Krizsan K."/>
            <person name="Foldi C."/>
            <person name="Dima B."/>
            <person name="Sanchez-Garcia M."/>
            <person name="Sanchez-Ramirez S."/>
            <person name="Szollosi G.J."/>
            <person name="Szarkandi J.G."/>
            <person name="Papp V."/>
            <person name="Albert L."/>
            <person name="Andreopoulos W."/>
            <person name="Angelini C."/>
            <person name="Antonin V."/>
            <person name="Barry K.W."/>
            <person name="Bougher N.L."/>
            <person name="Buchanan P."/>
            <person name="Buyck B."/>
            <person name="Bense V."/>
            <person name="Catcheside P."/>
            <person name="Chovatia M."/>
            <person name="Cooper J."/>
            <person name="Damon W."/>
            <person name="Desjardin D."/>
            <person name="Finy P."/>
            <person name="Geml J."/>
            <person name="Haridas S."/>
            <person name="Hughes K."/>
            <person name="Justo A."/>
            <person name="Karasinski D."/>
            <person name="Kautmanova I."/>
            <person name="Kiss B."/>
            <person name="Kocsube S."/>
            <person name="Kotiranta H."/>
            <person name="LaButti K.M."/>
            <person name="Lechner B.E."/>
            <person name="Liimatainen K."/>
            <person name="Lipzen A."/>
            <person name="Lukacs Z."/>
            <person name="Mihaltcheva S."/>
            <person name="Morgado L.N."/>
            <person name="Niskanen T."/>
            <person name="Noordeloos M.E."/>
            <person name="Ohm R.A."/>
            <person name="Ortiz-Santana B."/>
            <person name="Ovrebo C."/>
            <person name="Racz N."/>
            <person name="Riley R."/>
            <person name="Savchenko A."/>
            <person name="Shiryaev A."/>
            <person name="Soop K."/>
            <person name="Spirin V."/>
            <person name="Szebenyi C."/>
            <person name="Tomsovsky M."/>
            <person name="Tulloss R.E."/>
            <person name="Uehling J."/>
            <person name="Grigoriev I.V."/>
            <person name="Vagvolgyi C."/>
            <person name="Papp T."/>
            <person name="Martin F.M."/>
            <person name="Miettinen O."/>
            <person name="Hibbett D.S."/>
            <person name="Nagy L.G."/>
        </authorList>
    </citation>
    <scope>NUCLEOTIDE SEQUENCE [LARGE SCALE GENOMIC DNA]</scope>
    <source>
        <strain evidence="10 11">HHB13444</strain>
    </source>
</reference>
<name>A0A5C3P504_9APHY</name>
<proteinExistence type="inferred from homology"/>
<sequence length="555" mass="61972">MALLPFGSFKEGAVALLVGTVLVLLVKFWRSVVPVYFSPLRRLRGPPNGELLFGNLKQIGSESAELTQEWIAQYGRTFRFYGPLRAPRLFTTDLRAINHVLTRSMEYYKPPESRKGLARLLGEGVLVTEGAKHKQQRHIMNPAFGPAQIRELTEIFLEKANGLCEYWNAQIAAQGGSARTNVIEGLSKMTLDVIGLAGFSYEFDALNPEKPTNELNRAFSVIFKQPPKMNLFAIIGGFVPVLQRLDPRVRQGDEAKAVMQRIGMELLQEKKASILSEKSAGGVEKKDVQGRDLLTLLLKANMATDVPDSQRLTDEEVIAQVPTFLVAGHETTSTATTWCLHALTQDPAIQTKLRAELLSVHTDTPSMDDLNALPYLDHVVRETLRLYSPVTITSRVAQTDDVLPLSEPITDRAGNTLHELPLPKGSRVQIPILALHRLKALWGEDAAEFRLNCARARPRRPERWDNPPEATANMPGVWGHLLTFLGGPHACIGYRFSLVEMKALVFTLVRNFEFELAVPKEDVKPLGLFLQRPCLASEREKGAQLPLLLRPYRRS</sequence>
<keyword evidence="7 9" id="KW-0408">Iron</keyword>
<keyword evidence="4 9" id="KW-0349">Heme</keyword>
<dbReference type="InterPro" id="IPR036396">
    <property type="entry name" value="Cyt_P450_sf"/>
</dbReference>
<dbReference type="Gene3D" id="1.10.630.10">
    <property type="entry name" value="Cytochrome P450"/>
    <property type="match status" value="1"/>
</dbReference>
<evidence type="ECO:0000256" key="4">
    <source>
        <dbReference type="ARBA" id="ARBA00022617"/>
    </source>
</evidence>
<dbReference type="Pfam" id="PF00067">
    <property type="entry name" value="p450"/>
    <property type="match status" value="1"/>
</dbReference>
<evidence type="ECO:0000256" key="3">
    <source>
        <dbReference type="ARBA" id="ARBA00010617"/>
    </source>
</evidence>
<dbReference type="STRING" id="1314778.A0A5C3P504"/>
<evidence type="ECO:0000256" key="2">
    <source>
        <dbReference type="ARBA" id="ARBA00005179"/>
    </source>
</evidence>
<dbReference type="PRINTS" id="PR00463">
    <property type="entry name" value="EP450I"/>
</dbReference>
<dbReference type="PRINTS" id="PR00385">
    <property type="entry name" value="P450"/>
</dbReference>
<keyword evidence="11" id="KW-1185">Reference proteome</keyword>
<dbReference type="InterPro" id="IPR002401">
    <property type="entry name" value="Cyt_P450_E_grp-I"/>
</dbReference>
<dbReference type="GO" id="GO:0016705">
    <property type="term" value="F:oxidoreductase activity, acting on paired donors, with incorporation or reduction of molecular oxygen"/>
    <property type="evidence" value="ECO:0007669"/>
    <property type="project" value="InterPro"/>
</dbReference>
<keyword evidence="6" id="KW-0560">Oxidoreductase</keyword>
<dbReference type="AlphaFoldDB" id="A0A5C3P504"/>
<evidence type="ECO:0000313" key="10">
    <source>
        <dbReference type="EMBL" id="TFK84736.1"/>
    </source>
</evidence>
<dbReference type="InterPro" id="IPR001128">
    <property type="entry name" value="Cyt_P450"/>
</dbReference>
<comment type="similarity">
    <text evidence="3">Belongs to the cytochrome P450 family.</text>
</comment>
<dbReference type="GO" id="GO:0004497">
    <property type="term" value="F:monooxygenase activity"/>
    <property type="evidence" value="ECO:0007669"/>
    <property type="project" value="UniProtKB-KW"/>
</dbReference>
<accession>A0A5C3P504</accession>
<evidence type="ECO:0000256" key="8">
    <source>
        <dbReference type="ARBA" id="ARBA00023033"/>
    </source>
</evidence>
<keyword evidence="5 9" id="KW-0479">Metal-binding</keyword>
<evidence type="ECO:0000256" key="1">
    <source>
        <dbReference type="ARBA" id="ARBA00001971"/>
    </source>
</evidence>
<dbReference type="InParanoid" id="A0A5C3P504"/>
<evidence type="ECO:0000313" key="11">
    <source>
        <dbReference type="Proteomes" id="UP000308197"/>
    </source>
</evidence>
<comment type="cofactor">
    <cofactor evidence="1 9">
        <name>heme</name>
        <dbReference type="ChEBI" id="CHEBI:30413"/>
    </cofactor>
</comment>
<gene>
    <name evidence="10" type="ORF">K466DRAFT_215171</name>
</gene>
<dbReference type="GO" id="GO:0005506">
    <property type="term" value="F:iron ion binding"/>
    <property type="evidence" value="ECO:0007669"/>
    <property type="project" value="InterPro"/>
</dbReference>
<keyword evidence="8" id="KW-0503">Monooxygenase</keyword>
<dbReference type="SUPFAM" id="SSF48264">
    <property type="entry name" value="Cytochrome P450"/>
    <property type="match status" value="1"/>
</dbReference>
<organism evidence="10 11">
    <name type="scientific">Polyporus arcularius HHB13444</name>
    <dbReference type="NCBI Taxonomy" id="1314778"/>
    <lineage>
        <taxon>Eukaryota</taxon>
        <taxon>Fungi</taxon>
        <taxon>Dikarya</taxon>
        <taxon>Basidiomycota</taxon>
        <taxon>Agaricomycotina</taxon>
        <taxon>Agaricomycetes</taxon>
        <taxon>Polyporales</taxon>
        <taxon>Polyporaceae</taxon>
        <taxon>Polyporus</taxon>
    </lineage>
</organism>
<feature type="binding site" description="axial binding residue" evidence="9">
    <location>
        <position position="491"/>
    </location>
    <ligand>
        <name>heme</name>
        <dbReference type="ChEBI" id="CHEBI:30413"/>
    </ligand>
    <ligandPart>
        <name>Fe</name>
        <dbReference type="ChEBI" id="CHEBI:18248"/>
    </ligandPart>
</feature>
<evidence type="ECO:0000256" key="9">
    <source>
        <dbReference type="PIRSR" id="PIRSR602401-1"/>
    </source>
</evidence>
<evidence type="ECO:0000256" key="6">
    <source>
        <dbReference type="ARBA" id="ARBA00023002"/>
    </source>
</evidence>
<dbReference type="EMBL" id="ML211297">
    <property type="protein sequence ID" value="TFK84736.1"/>
    <property type="molecule type" value="Genomic_DNA"/>
</dbReference>
<dbReference type="InterPro" id="IPR050121">
    <property type="entry name" value="Cytochrome_P450_monoxygenase"/>
</dbReference>
<dbReference type="CDD" id="cd11069">
    <property type="entry name" value="CYP_FUM15-like"/>
    <property type="match status" value="1"/>
</dbReference>
<comment type="pathway">
    <text evidence="2">Secondary metabolite biosynthesis.</text>
</comment>
<dbReference type="PANTHER" id="PTHR24305:SF166">
    <property type="entry name" value="CYTOCHROME P450 12A4, MITOCHONDRIAL-RELATED"/>
    <property type="match status" value="1"/>
</dbReference>
<dbReference type="GO" id="GO:0020037">
    <property type="term" value="F:heme binding"/>
    <property type="evidence" value="ECO:0007669"/>
    <property type="project" value="InterPro"/>
</dbReference>